<evidence type="ECO:0000256" key="2">
    <source>
        <dbReference type="SAM" id="SignalP"/>
    </source>
</evidence>
<keyword evidence="4" id="KW-1185">Reference proteome</keyword>
<feature type="chain" id="PRO_5046920135" evidence="2">
    <location>
        <begin position="20"/>
        <end position="702"/>
    </location>
</feature>
<accession>A0ABY8N6I0</accession>
<organism evidence="3 4">
    <name type="scientific">Flavobacterium keumense</name>
    <dbReference type="NCBI Taxonomy" id="1306518"/>
    <lineage>
        <taxon>Bacteria</taxon>
        <taxon>Pseudomonadati</taxon>
        <taxon>Bacteroidota</taxon>
        <taxon>Flavobacteriia</taxon>
        <taxon>Flavobacteriales</taxon>
        <taxon>Flavobacteriaceae</taxon>
        <taxon>Flavobacterium</taxon>
    </lineage>
</organism>
<keyword evidence="2" id="KW-0732">Signal</keyword>
<dbReference type="EMBL" id="CP092332">
    <property type="protein sequence ID" value="WGK95252.1"/>
    <property type="molecule type" value="Genomic_DNA"/>
</dbReference>
<dbReference type="RefSeq" id="WP_264534139.1">
    <property type="nucleotide sequence ID" value="NZ_CP092332.1"/>
</dbReference>
<reference evidence="3 4" key="1">
    <citation type="submission" date="2023-06" db="EMBL/GenBank/DDBJ databases">
        <title>Complete Genome Sequence of Flavobacterium keumense K3R-10.</title>
        <authorList>
            <person name="Jeong H."/>
            <person name="Jhang S.Y."/>
            <person name="Kim J.N."/>
        </authorList>
    </citation>
    <scope>NUCLEOTIDE SEQUENCE [LARGE SCALE GENOMIC DNA]</scope>
    <source>
        <strain evidence="3 4">K3R-10</strain>
    </source>
</reference>
<protein>
    <submittedName>
        <fullName evidence="3">PorP/SprF family type IX secretion system membrane protein</fullName>
    </submittedName>
</protein>
<proteinExistence type="predicted"/>
<dbReference type="Proteomes" id="UP001232117">
    <property type="component" value="Chromosome"/>
</dbReference>
<dbReference type="NCBIfam" id="TIGR03519">
    <property type="entry name" value="T9SS_PorP_fam"/>
    <property type="match status" value="1"/>
</dbReference>
<evidence type="ECO:0000313" key="3">
    <source>
        <dbReference type="EMBL" id="WGK95252.1"/>
    </source>
</evidence>
<feature type="signal peptide" evidence="2">
    <location>
        <begin position="1"/>
        <end position="19"/>
    </location>
</feature>
<evidence type="ECO:0000256" key="1">
    <source>
        <dbReference type="SAM" id="Coils"/>
    </source>
</evidence>
<dbReference type="Pfam" id="PF11751">
    <property type="entry name" value="PorP_SprF"/>
    <property type="match status" value="1"/>
</dbReference>
<sequence length="702" mass="79286">MKYLSIVVLALGMNLPVIYAQQADRVSLDLPIRNSLKFNRFLIHPALSWVKEQNTFISLYSKQQWIDFENAPQTNLATYSGRFGDNQGIGLAVFQQNYGVFSNFGGLANFAQNIRISQENNLTFGLTVGYFQSGLNTSKVVVNYTDPVLENTSSSAFLVVQPGLNYGGEFLDFGISFPNLLAYNLRISQLVNNNPFQKVSLHAMHTGYVESQGFFGGSRFSALAKTEISKNKTAISGQAMLSMPIGVWTQLGYHSIFGISAGIGINITSTIALEYNYERDLGGLTQFGSSHELTLAYKWKTKNYNYWEEEKEGSIIKPKEEPGVFYSNVKRPSAPIIENTRNEAVTIQDKTTTSPKPQPEAVVVERTKPIEKDSISSSIVRSQEKKPKSTEVLVEEQLEILNQSKDTIATIVPSTPKELAVNKMVKLLEEEQIKEQELLNRLELKVANKQQNLVDLKLENDLSEKGIYSEPKPFKSVTAENNEVEQLKKELTEITNTQKDKIRELESLFLEAKSQKKQSNPEWAKQLEGIVITLKSKHLETIQTNNRLQSSLEQINEATEIEKKRRIKRANFVDDKERYAQDRATLERIKGTTPLSTIPLKEEELDFGEEQHDVKIIKGVKNTDSGYYLILAVHNQVSKRDDFVTKVVSAGASQVDFFYDSNSSKYFIYTEKFNSLEEAKKALNNKEKTAYSVKMAIVKIEN</sequence>
<feature type="coiled-coil region" evidence="1">
    <location>
        <begin position="425"/>
        <end position="504"/>
    </location>
</feature>
<evidence type="ECO:0000313" key="4">
    <source>
        <dbReference type="Proteomes" id="UP001232117"/>
    </source>
</evidence>
<dbReference type="InterPro" id="IPR019861">
    <property type="entry name" value="PorP/SprF_Bacteroidetes"/>
</dbReference>
<gene>
    <name evidence="3" type="ORF">MG292_03200</name>
</gene>
<keyword evidence="1" id="KW-0175">Coiled coil</keyword>
<name>A0ABY8N6I0_9FLAO</name>